<keyword evidence="6" id="KW-1185">Reference proteome</keyword>
<comment type="caution">
    <text evidence="5">The sequence shown here is derived from an EMBL/GenBank/DDBJ whole genome shotgun (WGS) entry which is preliminary data.</text>
</comment>
<dbReference type="InterPro" id="IPR016143">
    <property type="entry name" value="Citrate_synth-like_sm_a-sub"/>
</dbReference>
<organism evidence="5 6">
    <name type="scientific">Ktedonobacter robiniae</name>
    <dbReference type="NCBI Taxonomy" id="2778365"/>
    <lineage>
        <taxon>Bacteria</taxon>
        <taxon>Bacillati</taxon>
        <taxon>Chloroflexota</taxon>
        <taxon>Ktedonobacteria</taxon>
        <taxon>Ktedonobacterales</taxon>
        <taxon>Ktedonobacteraceae</taxon>
        <taxon>Ktedonobacter</taxon>
    </lineage>
</organism>
<dbReference type="Gene3D" id="1.10.230.10">
    <property type="entry name" value="Cytochrome P450-Terp, domain 2"/>
    <property type="match status" value="1"/>
</dbReference>
<dbReference type="RefSeq" id="WP_201376614.1">
    <property type="nucleotide sequence ID" value="NZ_BNJG01000005.1"/>
</dbReference>
<dbReference type="Proteomes" id="UP000654345">
    <property type="component" value="Unassembled WGS sequence"/>
</dbReference>
<dbReference type="SUPFAM" id="SSF48256">
    <property type="entry name" value="Citrate synthase"/>
    <property type="match status" value="1"/>
</dbReference>
<dbReference type="InterPro" id="IPR016142">
    <property type="entry name" value="Citrate_synth-like_lrg_a-sub"/>
</dbReference>
<protein>
    <recommendedName>
        <fullName evidence="3">citrate synthase (unknown stereospecificity)</fullName>
        <ecNumber evidence="3">2.3.3.16</ecNumber>
    </recommendedName>
</protein>
<comment type="pathway">
    <text evidence="1">Carbohydrate metabolism; tricarboxylic acid cycle.</text>
</comment>
<dbReference type="SUPFAM" id="SSF46955">
    <property type="entry name" value="Putative DNA-binding domain"/>
    <property type="match status" value="1"/>
</dbReference>
<dbReference type="Gene3D" id="1.10.1660.10">
    <property type="match status" value="1"/>
</dbReference>
<dbReference type="InterPro" id="IPR002020">
    <property type="entry name" value="Citrate_synthase"/>
</dbReference>
<accession>A0ABQ3V7B7</accession>
<dbReference type="InterPro" id="IPR036969">
    <property type="entry name" value="Citrate_synthase_sf"/>
</dbReference>
<dbReference type="EMBL" id="BNJG01000005">
    <property type="protein sequence ID" value="GHO60515.1"/>
    <property type="molecule type" value="Genomic_DNA"/>
</dbReference>
<reference evidence="5 6" key="1">
    <citation type="journal article" date="2021" name="Int. J. Syst. Evol. Microbiol.">
        <title>Reticulibacter mediterranei gen. nov., sp. nov., within the new family Reticulibacteraceae fam. nov., and Ktedonospora formicarum gen. nov., sp. nov., Ktedonobacter robiniae sp. nov., Dictyobacter formicarum sp. nov. and Dictyobacter arantiisoli sp. nov., belonging to the class Ktedonobacteria.</title>
        <authorList>
            <person name="Yabe S."/>
            <person name="Zheng Y."/>
            <person name="Wang C.M."/>
            <person name="Sakai Y."/>
            <person name="Abe K."/>
            <person name="Yokota A."/>
            <person name="Donadio S."/>
            <person name="Cavaletti L."/>
            <person name="Monciardini P."/>
        </authorList>
    </citation>
    <scope>NUCLEOTIDE SEQUENCE [LARGE SCALE GENOMIC DNA]</scope>
    <source>
        <strain evidence="5 6">SOSP1-30</strain>
    </source>
</reference>
<dbReference type="Gene3D" id="1.10.580.10">
    <property type="entry name" value="Citrate Synthase, domain 1"/>
    <property type="match status" value="1"/>
</dbReference>
<gene>
    <name evidence="5" type="ORF">KSB_89900</name>
</gene>
<evidence type="ECO:0000313" key="5">
    <source>
        <dbReference type="EMBL" id="GHO60515.1"/>
    </source>
</evidence>
<sequence>MSNERYMSAQEATSELGISLTTLYAYVSRGAIRSEAVSGSRRVRAYLAEDIQRLKARKEMRQHPEQVVSKAISWGEPIIDSELTLVRDDRVYYRGREAVELAASWKIEQVAALLWGFAESENARQVEQFFTEEKPQPALLQKLATFREKLHPTNLSLLEQFQMVLPLLGAEDMRAYRPSQEAALTTSVRLIWLFTCFLAHATTPQASLAETLQQAWLPHDDQASQILNAALILNADNELSAPAFTARCIASTGATLYAAINGALAAFRTGQVFRFLGSLGQPQQINRVLVERLKQGEDIPGFEHPLFPAGDPRVVMLLKLLHVQYPEASGTRLVETLVAEVEQILGIHPRIELAYAALALNLKLTNEQFQALVALARCVGWIGHALEQARSSQGIRPRARYTGIQPEGGH</sequence>
<evidence type="ECO:0000256" key="1">
    <source>
        <dbReference type="ARBA" id="ARBA00005163"/>
    </source>
</evidence>
<dbReference type="Pfam" id="PF00285">
    <property type="entry name" value="Citrate_synt"/>
    <property type="match status" value="1"/>
</dbReference>
<dbReference type="EC" id="2.3.3.16" evidence="3"/>
<evidence type="ECO:0000313" key="6">
    <source>
        <dbReference type="Proteomes" id="UP000654345"/>
    </source>
</evidence>
<dbReference type="PANTHER" id="PTHR11739:SF4">
    <property type="entry name" value="CITRATE SYNTHASE, PEROXISOMAL"/>
    <property type="match status" value="1"/>
</dbReference>
<comment type="similarity">
    <text evidence="2">Belongs to the citrate synthase family.</text>
</comment>
<evidence type="ECO:0000256" key="2">
    <source>
        <dbReference type="ARBA" id="ARBA00010566"/>
    </source>
</evidence>
<dbReference type="PANTHER" id="PTHR11739">
    <property type="entry name" value="CITRATE SYNTHASE"/>
    <property type="match status" value="1"/>
</dbReference>
<dbReference type="InterPro" id="IPR009061">
    <property type="entry name" value="DNA-bd_dom_put_sf"/>
</dbReference>
<keyword evidence="4" id="KW-0808">Transferase</keyword>
<name>A0ABQ3V7B7_9CHLR</name>
<evidence type="ECO:0000256" key="4">
    <source>
        <dbReference type="ARBA" id="ARBA00022679"/>
    </source>
</evidence>
<proteinExistence type="inferred from homology"/>
<evidence type="ECO:0000256" key="3">
    <source>
        <dbReference type="ARBA" id="ARBA00012972"/>
    </source>
</evidence>